<organism evidence="1 2">
    <name type="scientific">Vibrio antiquarius (strain Ex25)</name>
    <dbReference type="NCBI Taxonomy" id="150340"/>
    <lineage>
        <taxon>Bacteria</taxon>
        <taxon>Pseudomonadati</taxon>
        <taxon>Pseudomonadota</taxon>
        <taxon>Gammaproteobacteria</taxon>
        <taxon>Vibrionales</taxon>
        <taxon>Vibrionaceae</taxon>
        <taxon>Vibrio</taxon>
        <taxon>Vibrio diabolicus subgroup</taxon>
    </lineage>
</organism>
<evidence type="ECO:0000313" key="1">
    <source>
        <dbReference type="EMBL" id="ACY52049.1"/>
    </source>
</evidence>
<keyword evidence="1" id="KW-0540">Nuclease</keyword>
<name>A0ACA6QNN1_VIBAE</name>
<sequence>MLEPYLSSARFQLLASYHQLNSQWQESVGNLLFDEQQPLASRIAQLKAEARGIWGELADVIFADEFALYDFNLEAQQLNTQSPESFLQAFEQLIIDWQENAEAIGLTNDQAKYERAVALIPNSMSFPDRQTIIAELQKTYLTKDESEEIHDRQQQIAEQKEQVRDYQQALQQLESRLRKERATSHAGLSDPEWQSYYQQEVADFRREFFSS</sequence>
<evidence type="ECO:0000313" key="2">
    <source>
        <dbReference type="Proteomes" id="UP000002571"/>
    </source>
</evidence>
<proteinExistence type="predicted"/>
<dbReference type="Proteomes" id="UP000002571">
    <property type="component" value="Chromosome 1"/>
</dbReference>
<keyword evidence="2" id="KW-1185">Reference proteome</keyword>
<keyword evidence="1" id="KW-0269">Exonuclease</keyword>
<keyword evidence="1" id="KW-0378">Hydrolase</keyword>
<gene>
    <name evidence="1" type="ordered locus">VEA_003889</name>
</gene>
<dbReference type="EMBL" id="CP001805">
    <property type="protein sequence ID" value="ACY52049.1"/>
    <property type="molecule type" value="Genomic_DNA"/>
</dbReference>
<protein>
    <submittedName>
        <fullName evidence="1">ATP-dependent dsDNA exonuclease SbcC</fullName>
    </submittedName>
</protein>
<reference evidence="1" key="1">
    <citation type="submission" date="2009-10" db="EMBL/GenBank/DDBJ databases">
        <authorList>
            <consortium name="Los Alamos National Laboratory (LANL)"/>
            <consortium name="National Microbial Pathogen Data Resource (NMPDR)"/>
            <person name="Munk A.C."/>
            <person name="Tapia R."/>
            <person name="Green L."/>
            <person name="Rogers Y."/>
            <person name="Detter J.C."/>
            <person name="Bruce D."/>
            <person name="Brettin T.S."/>
            <person name="Colwell R."/>
            <person name="Huq A."/>
            <person name="Grim C.J."/>
            <person name="Hasan N.A."/>
            <person name="Vonstein V."/>
            <person name="Bartels D."/>
        </authorList>
    </citation>
    <scope>NUCLEOTIDE SEQUENCE</scope>
    <source>
        <strain evidence="1">EX25</strain>
    </source>
</reference>
<accession>A0ACA6QNN1</accession>